<protein>
    <submittedName>
        <fullName evidence="1">Hypothetical_protein</fullName>
    </submittedName>
</protein>
<comment type="caution">
    <text evidence="1">The sequence shown here is derived from an EMBL/GenBank/DDBJ whole genome shotgun (WGS) entry which is preliminary data.</text>
</comment>
<dbReference type="Proteomes" id="UP001642409">
    <property type="component" value="Unassembled WGS sequence"/>
</dbReference>
<evidence type="ECO:0000313" key="1">
    <source>
        <dbReference type="EMBL" id="CAL6000753.1"/>
    </source>
</evidence>
<gene>
    <name evidence="1" type="ORF">HINF_LOCUS16871</name>
</gene>
<organism evidence="1 2">
    <name type="scientific">Hexamita inflata</name>
    <dbReference type="NCBI Taxonomy" id="28002"/>
    <lineage>
        <taxon>Eukaryota</taxon>
        <taxon>Metamonada</taxon>
        <taxon>Diplomonadida</taxon>
        <taxon>Hexamitidae</taxon>
        <taxon>Hexamitinae</taxon>
        <taxon>Hexamita</taxon>
    </lineage>
</organism>
<accession>A0ABP1HUL2</accession>
<reference evidence="1 2" key="1">
    <citation type="submission" date="2024-07" db="EMBL/GenBank/DDBJ databases">
        <authorList>
            <person name="Akdeniz Z."/>
        </authorList>
    </citation>
    <scope>NUCLEOTIDE SEQUENCE [LARGE SCALE GENOMIC DNA]</scope>
</reference>
<proteinExistence type="predicted"/>
<sequence>MYIHIFTYVHVFIFGPHTNNSVAESAKNHRQTLRRQCRKIQFQQPNLHVPQTTKNTFVCFTTNRPICIVSNSLQYMHQFCRPHPDLFIPKLGTMKLQYFTELQEKPDFCELSLLAACSVHLNFSPNHSRSNSEISQIHLNNLNSDLAPNIEH</sequence>
<name>A0ABP1HUL2_9EUKA</name>
<dbReference type="EMBL" id="CAXDID020000041">
    <property type="protein sequence ID" value="CAL6000753.1"/>
    <property type="molecule type" value="Genomic_DNA"/>
</dbReference>
<keyword evidence="2" id="KW-1185">Reference proteome</keyword>
<evidence type="ECO:0000313" key="2">
    <source>
        <dbReference type="Proteomes" id="UP001642409"/>
    </source>
</evidence>